<dbReference type="Gene3D" id="3.30.160.270">
    <property type="match status" value="1"/>
</dbReference>
<geneLocation type="plasmid" evidence="18">
    <name>pLeu</name>
</geneLocation>
<keyword evidence="18" id="KW-0614">Plasmid</keyword>
<reference evidence="18 19" key="1">
    <citation type="submission" date="2018-12" db="EMBL/GenBank/DDBJ databases">
        <authorList>
            <person name="Chong R.A."/>
        </authorList>
    </citation>
    <scope>NUCLEOTIDE SEQUENCE [LARGE SCALE GENOMIC DNA]</scope>
    <source>
        <strain evidence="18 19">Bca</strain>
        <plasmid evidence="19">pleu</plasmid>
    </source>
</reference>
<proteinExistence type="inferred from homology"/>
<evidence type="ECO:0000256" key="10">
    <source>
        <dbReference type="ARBA" id="ARBA00022679"/>
    </source>
</evidence>
<evidence type="ECO:0000256" key="11">
    <source>
        <dbReference type="ARBA" id="ARBA00022723"/>
    </source>
</evidence>
<organism evidence="18 19">
    <name type="scientific">Buchnera aphidicola</name>
    <name type="common">Brachycaudus cardui</name>
    <dbReference type="NCBI Taxonomy" id="557993"/>
    <lineage>
        <taxon>Bacteria</taxon>
        <taxon>Pseudomonadati</taxon>
        <taxon>Pseudomonadota</taxon>
        <taxon>Gammaproteobacteria</taxon>
        <taxon>Enterobacterales</taxon>
        <taxon>Erwiniaceae</taxon>
        <taxon>Buchnera</taxon>
    </lineage>
</organism>
<feature type="binding site" evidence="16">
    <location>
        <position position="238"/>
    </location>
    <ligand>
        <name>Mn(2+)</name>
        <dbReference type="ChEBI" id="CHEBI:29035"/>
    </ligand>
</feature>
<evidence type="ECO:0000256" key="7">
    <source>
        <dbReference type="ARBA" id="ARBA00022430"/>
    </source>
</evidence>
<keyword evidence="10 16" id="KW-0808">Transferase</keyword>
<comment type="subcellular location">
    <subcellularLocation>
        <location evidence="2">Cytoplasm</location>
    </subcellularLocation>
</comment>
<dbReference type="FunFam" id="3.20.20.70:FF:000010">
    <property type="entry name" value="2-isopropylmalate synthase"/>
    <property type="match status" value="1"/>
</dbReference>
<dbReference type="InterPro" id="IPR005671">
    <property type="entry name" value="LeuA_bact_synth"/>
</dbReference>
<evidence type="ECO:0000256" key="12">
    <source>
        <dbReference type="ARBA" id="ARBA00023211"/>
    </source>
</evidence>
<keyword evidence="7 16" id="KW-0432">Leucine biosynthesis</keyword>
<dbReference type="GO" id="GO:0009098">
    <property type="term" value="P:L-leucine biosynthetic process"/>
    <property type="evidence" value="ECO:0007669"/>
    <property type="project" value="UniProtKB-UniRule"/>
</dbReference>
<name>A0A4D6Y8W9_9GAMM</name>
<evidence type="ECO:0000256" key="9">
    <source>
        <dbReference type="ARBA" id="ARBA00022605"/>
    </source>
</evidence>
<feature type="domain" description="Pyruvate carboxyltransferase" evidence="17">
    <location>
        <begin position="5"/>
        <end position="267"/>
    </location>
</feature>
<dbReference type="GO" id="GO:0003852">
    <property type="term" value="F:2-isopropylmalate synthase activity"/>
    <property type="evidence" value="ECO:0007669"/>
    <property type="project" value="UniProtKB-UniRule"/>
</dbReference>
<dbReference type="GO" id="GO:0003985">
    <property type="term" value="F:acetyl-CoA C-acetyltransferase activity"/>
    <property type="evidence" value="ECO:0007669"/>
    <property type="project" value="UniProtKB-UniRule"/>
</dbReference>
<comment type="pathway">
    <text evidence="3 16">Amino-acid biosynthesis; L-leucine biosynthesis; L-leucine from 3-methyl-2-oxobutanoate: step 1/4.</text>
</comment>
<evidence type="ECO:0000256" key="14">
    <source>
        <dbReference type="ARBA" id="ARBA00029993"/>
    </source>
</evidence>
<evidence type="ECO:0000256" key="8">
    <source>
        <dbReference type="ARBA" id="ARBA00022490"/>
    </source>
</evidence>
<comment type="subunit">
    <text evidence="16">Homodimer.</text>
</comment>
<dbReference type="GO" id="GO:0005829">
    <property type="term" value="C:cytosol"/>
    <property type="evidence" value="ECO:0007669"/>
    <property type="project" value="TreeGrafter"/>
</dbReference>
<comment type="function">
    <text evidence="15 16">Catalyzes the condensation of the acetyl group of acetyl-CoA with 3-methyl-2-oxobutanoate (2-ketoisovalerate) to form 3-carboxy-3-hydroxy-4-methylpentanoate (2-isopropylmalate).</text>
</comment>
<sequence>MNSKVIIFDTTLRDGEQALQASLSVKEKLQIALSLEKSGIDVIEVGFPISSPGDFKSVQTISKNIKDSRICSLARCVEKDIDAAGQAMSSSDSFRIHIFLATSVLHMESKLRKNFNEIIDMAVFSVKKALRYTDDIEFSCEDASRTTIDNLCRIVEKLINSGVKTINIPDTVGYTIPNEISYIIKNLFERVPNIHKSIISVHCHDDLGMAVGNSISAIQAGARQIEGTINGIGERAGNTALEEVIMAIKVREDILGVSTNINHKEIYRTSQIISQICNMPIPANKAIVGSNAFAHSSGIHQDGVLKNRKNYEIIDPSTIGLKEVKLNLTSRSGRAAVKYYMDEMGYTSSDYNIDELYTAFLKLADKKGQVFDYDLEALAFINKQQDQPEYFSLKFFSVQSISNGLSTASVKLLCGKEIHTESSTTSNGPVDAIYQALNRITHFPIILQKFQLVAKGKGKDALGQVDILVEYEKRKFHGIGLATDIIESSAQAMVNVLNNIWKAREVNKKLKILKHFKKK</sequence>
<dbReference type="InterPro" id="IPR050073">
    <property type="entry name" value="2-IPM_HCS-like"/>
</dbReference>
<feature type="binding site" evidence="16">
    <location>
        <position position="14"/>
    </location>
    <ligand>
        <name>Mn(2+)</name>
        <dbReference type="ChEBI" id="CHEBI:29035"/>
    </ligand>
</feature>
<keyword evidence="8 16" id="KW-0963">Cytoplasm</keyword>
<evidence type="ECO:0000256" key="3">
    <source>
        <dbReference type="ARBA" id="ARBA00004689"/>
    </source>
</evidence>
<dbReference type="NCBIfam" id="NF002086">
    <property type="entry name" value="PRK00915.1-3"/>
    <property type="match status" value="1"/>
</dbReference>
<dbReference type="GO" id="GO:0030145">
    <property type="term" value="F:manganese ion binding"/>
    <property type="evidence" value="ECO:0007669"/>
    <property type="project" value="UniProtKB-UniRule"/>
</dbReference>
<evidence type="ECO:0000256" key="5">
    <source>
        <dbReference type="ARBA" id="ARBA00012973"/>
    </source>
</evidence>
<dbReference type="InterPro" id="IPR054691">
    <property type="entry name" value="LeuA/HCS_post-cat"/>
</dbReference>
<dbReference type="FunFam" id="3.30.160.270:FF:000001">
    <property type="entry name" value="2-isopropylmalate synthase"/>
    <property type="match status" value="1"/>
</dbReference>
<dbReference type="FunFam" id="1.10.238.260:FF:000001">
    <property type="entry name" value="2-isopropylmalate synthase"/>
    <property type="match status" value="1"/>
</dbReference>
<dbReference type="InterPro" id="IPR002034">
    <property type="entry name" value="AIPM/Hcit_synth_CS"/>
</dbReference>
<dbReference type="InterPro" id="IPR013709">
    <property type="entry name" value="2-isopropylmalate_synth_dimer"/>
</dbReference>
<comment type="cofactor">
    <cofactor evidence="16">
        <name>Mn(2+)</name>
        <dbReference type="ChEBI" id="CHEBI:29035"/>
    </cofactor>
</comment>
<keyword evidence="18" id="KW-0012">Acyltransferase</keyword>
<dbReference type="RefSeq" id="WP_158360107.1">
    <property type="nucleotide sequence ID" value="NZ_CP034880.1"/>
</dbReference>
<dbReference type="Pfam" id="PF08502">
    <property type="entry name" value="LeuA_dimer"/>
    <property type="match status" value="1"/>
</dbReference>
<dbReference type="Gene3D" id="1.10.238.260">
    <property type="match status" value="1"/>
</dbReference>
<gene>
    <name evidence="16" type="primary">leuA</name>
    <name evidence="18" type="ORF">D9V67_03140</name>
</gene>
<keyword evidence="12 16" id="KW-0464">Manganese</keyword>
<dbReference type="PROSITE" id="PS50991">
    <property type="entry name" value="PYR_CT"/>
    <property type="match status" value="1"/>
</dbReference>
<feature type="region of interest" description="Regulatory domain" evidence="16">
    <location>
        <begin position="392"/>
        <end position="519"/>
    </location>
</feature>
<dbReference type="Gene3D" id="3.20.20.70">
    <property type="entry name" value="Aldolase class I"/>
    <property type="match status" value="1"/>
</dbReference>
<protein>
    <recommendedName>
        <fullName evidence="6 16">2-isopropylmalate synthase</fullName>
        <ecNumber evidence="5 16">2.3.3.13</ecNumber>
    </recommendedName>
    <alternativeName>
        <fullName evidence="14 16">Alpha-IPM synthase</fullName>
    </alternativeName>
    <alternativeName>
        <fullName evidence="16">Alpha-isopropylmalate synthase</fullName>
    </alternativeName>
</protein>
<dbReference type="SUPFAM" id="SSF110921">
    <property type="entry name" value="2-isopropylmalate synthase LeuA, allosteric (dimerisation) domain"/>
    <property type="match status" value="1"/>
</dbReference>
<evidence type="ECO:0000313" key="19">
    <source>
        <dbReference type="Proteomes" id="UP000298594"/>
    </source>
</evidence>
<evidence type="ECO:0000256" key="16">
    <source>
        <dbReference type="HAMAP-Rule" id="MF_01025"/>
    </source>
</evidence>
<evidence type="ECO:0000313" key="18">
    <source>
        <dbReference type="EMBL" id="QCI20745.1"/>
    </source>
</evidence>
<feature type="binding site" evidence="16">
    <location>
        <position position="204"/>
    </location>
    <ligand>
        <name>Mn(2+)</name>
        <dbReference type="ChEBI" id="CHEBI:29035"/>
    </ligand>
</feature>
<dbReference type="HAMAP" id="MF_01025">
    <property type="entry name" value="LeuA_type1"/>
    <property type="match status" value="1"/>
</dbReference>
<evidence type="ECO:0000256" key="2">
    <source>
        <dbReference type="ARBA" id="ARBA00004496"/>
    </source>
</evidence>
<dbReference type="EMBL" id="CP034880">
    <property type="protein sequence ID" value="QCI20745.1"/>
    <property type="molecule type" value="Genomic_DNA"/>
</dbReference>
<evidence type="ECO:0000256" key="15">
    <source>
        <dbReference type="ARBA" id="ARBA00037629"/>
    </source>
</evidence>
<keyword evidence="13 16" id="KW-0100">Branched-chain amino acid biosynthesis</keyword>
<dbReference type="InterPro" id="IPR013785">
    <property type="entry name" value="Aldolase_TIM"/>
</dbReference>
<keyword evidence="11 16" id="KW-0479">Metal-binding</keyword>
<dbReference type="CDD" id="cd07940">
    <property type="entry name" value="DRE_TIM_IPMS"/>
    <property type="match status" value="1"/>
</dbReference>
<dbReference type="NCBIfam" id="TIGR00973">
    <property type="entry name" value="leuA_bact"/>
    <property type="match status" value="1"/>
</dbReference>
<dbReference type="SMART" id="SM00917">
    <property type="entry name" value="LeuA_dimer"/>
    <property type="match status" value="1"/>
</dbReference>
<dbReference type="OrthoDB" id="9803573at2"/>
<dbReference type="PROSITE" id="PS00815">
    <property type="entry name" value="AIPM_HOMOCIT_SYNTH_1"/>
    <property type="match status" value="1"/>
</dbReference>
<dbReference type="EC" id="2.3.3.13" evidence="5 16"/>
<comment type="similarity">
    <text evidence="4 16">Belongs to the alpha-IPM synthase/homocitrate synthase family. LeuA type 1 subfamily.</text>
</comment>
<keyword evidence="9 16" id="KW-0028">Amino-acid biosynthesis</keyword>
<dbReference type="InterPro" id="IPR000891">
    <property type="entry name" value="PYR_CT"/>
</dbReference>
<dbReference type="UniPathway" id="UPA00048">
    <property type="reaction ID" value="UER00070"/>
</dbReference>
<dbReference type="AlphaFoldDB" id="A0A4D6Y8W9"/>
<dbReference type="Proteomes" id="UP000298594">
    <property type="component" value="Plasmid pLeu"/>
</dbReference>
<evidence type="ECO:0000256" key="13">
    <source>
        <dbReference type="ARBA" id="ARBA00023304"/>
    </source>
</evidence>
<evidence type="ECO:0000256" key="6">
    <source>
        <dbReference type="ARBA" id="ARBA00018198"/>
    </source>
</evidence>
<feature type="binding site" evidence="16">
    <location>
        <position position="202"/>
    </location>
    <ligand>
        <name>Mn(2+)</name>
        <dbReference type="ChEBI" id="CHEBI:29035"/>
    </ligand>
</feature>
<comment type="catalytic activity">
    <reaction evidence="1 16">
        <text>3-methyl-2-oxobutanoate + acetyl-CoA + H2O = (2S)-2-isopropylmalate + CoA + H(+)</text>
        <dbReference type="Rhea" id="RHEA:21524"/>
        <dbReference type="ChEBI" id="CHEBI:1178"/>
        <dbReference type="ChEBI" id="CHEBI:11851"/>
        <dbReference type="ChEBI" id="CHEBI:15377"/>
        <dbReference type="ChEBI" id="CHEBI:15378"/>
        <dbReference type="ChEBI" id="CHEBI:57287"/>
        <dbReference type="ChEBI" id="CHEBI:57288"/>
        <dbReference type="EC" id="2.3.3.13"/>
    </reaction>
</comment>
<evidence type="ECO:0000259" key="17">
    <source>
        <dbReference type="PROSITE" id="PS50991"/>
    </source>
</evidence>
<dbReference type="InterPro" id="IPR036230">
    <property type="entry name" value="LeuA_allosteric_dom_sf"/>
</dbReference>
<dbReference type="PANTHER" id="PTHR10277">
    <property type="entry name" value="HOMOCITRATE SYNTHASE-RELATED"/>
    <property type="match status" value="1"/>
</dbReference>
<dbReference type="PROSITE" id="PS00816">
    <property type="entry name" value="AIPM_HOMOCIT_SYNTH_2"/>
    <property type="match status" value="1"/>
</dbReference>
<reference evidence="18 19" key="2">
    <citation type="submission" date="2019-05" db="EMBL/GenBank/DDBJ databases">
        <title>Genome evolution of the obligate endosymbiont Buchnera aphidicola.</title>
        <authorList>
            <person name="Moran N.A."/>
        </authorList>
    </citation>
    <scope>NUCLEOTIDE SEQUENCE [LARGE SCALE GENOMIC DNA]</scope>
    <source>
        <strain evidence="18 19">Bca</strain>
        <plasmid evidence="19">pleu</plasmid>
    </source>
</reference>
<accession>A0A4D6Y8W9</accession>
<dbReference type="Pfam" id="PF22617">
    <property type="entry name" value="HCS_D2"/>
    <property type="match status" value="1"/>
</dbReference>
<dbReference type="NCBIfam" id="NF002084">
    <property type="entry name" value="PRK00915.1-1"/>
    <property type="match status" value="1"/>
</dbReference>
<dbReference type="PANTHER" id="PTHR10277:SF9">
    <property type="entry name" value="2-ISOPROPYLMALATE SYNTHASE 1, CHLOROPLASTIC-RELATED"/>
    <property type="match status" value="1"/>
</dbReference>
<evidence type="ECO:0000256" key="4">
    <source>
        <dbReference type="ARBA" id="ARBA00009396"/>
    </source>
</evidence>
<dbReference type="Pfam" id="PF00682">
    <property type="entry name" value="HMGL-like"/>
    <property type="match status" value="1"/>
</dbReference>
<evidence type="ECO:0000256" key="1">
    <source>
        <dbReference type="ARBA" id="ARBA00000064"/>
    </source>
</evidence>
<dbReference type="SUPFAM" id="SSF51569">
    <property type="entry name" value="Aldolase"/>
    <property type="match status" value="1"/>
</dbReference>